<organism evidence="1 2">
    <name type="scientific">Reticulomyxa filosa</name>
    <dbReference type="NCBI Taxonomy" id="46433"/>
    <lineage>
        <taxon>Eukaryota</taxon>
        <taxon>Sar</taxon>
        <taxon>Rhizaria</taxon>
        <taxon>Retaria</taxon>
        <taxon>Foraminifera</taxon>
        <taxon>Monothalamids</taxon>
        <taxon>Reticulomyxidae</taxon>
        <taxon>Reticulomyxa</taxon>
    </lineage>
</organism>
<dbReference type="OrthoDB" id="6758853at2759"/>
<dbReference type="Proteomes" id="UP000023152">
    <property type="component" value="Unassembled WGS sequence"/>
</dbReference>
<reference evidence="1 2" key="1">
    <citation type="journal article" date="2013" name="Curr. Biol.">
        <title>The Genome of the Foraminiferan Reticulomyxa filosa.</title>
        <authorList>
            <person name="Glockner G."/>
            <person name="Hulsmann N."/>
            <person name="Schleicher M."/>
            <person name="Noegel A.A."/>
            <person name="Eichinger L."/>
            <person name="Gallinger C."/>
            <person name="Pawlowski J."/>
            <person name="Sierra R."/>
            <person name="Euteneuer U."/>
            <person name="Pillet L."/>
            <person name="Moustafa A."/>
            <person name="Platzer M."/>
            <person name="Groth M."/>
            <person name="Szafranski K."/>
            <person name="Schliwa M."/>
        </authorList>
    </citation>
    <scope>NUCLEOTIDE SEQUENCE [LARGE SCALE GENOMIC DNA]</scope>
</reference>
<evidence type="ECO:0000313" key="1">
    <source>
        <dbReference type="EMBL" id="ETO36467.1"/>
    </source>
</evidence>
<comment type="caution">
    <text evidence="1">The sequence shown here is derived from an EMBL/GenBank/DDBJ whole genome shotgun (WGS) entry which is preliminary data.</text>
</comment>
<gene>
    <name evidence="1" type="ORF">RFI_00595</name>
</gene>
<protein>
    <submittedName>
        <fullName evidence="1">Uncharacterized protein</fullName>
    </submittedName>
</protein>
<dbReference type="AlphaFoldDB" id="X6PFL5"/>
<evidence type="ECO:0000313" key="2">
    <source>
        <dbReference type="Proteomes" id="UP000023152"/>
    </source>
</evidence>
<name>X6PFL5_RETFI</name>
<proteinExistence type="predicted"/>
<keyword evidence="2" id="KW-1185">Reference proteome</keyword>
<accession>X6PFL5</accession>
<sequence length="177" mass="20971">MEKDKHYKLKMLLAADKTQYITFRHQSKRKFPKMQLTLKQPNLKECDHVKYLGLFLDHHMTYSKHVYGKAARKLGYLTYLYSYKGVRPSLFTYNLLYKTIIRPSLEYASAFWNGAADIHKKQLERIQRIAMCRILGVMKFFNFASFNLQETQSTILITKKKKKKSKPPSPIIKDQLK</sequence>
<dbReference type="EMBL" id="ASPP01000640">
    <property type="protein sequence ID" value="ETO36467.1"/>
    <property type="molecule type" value="Genomic_DNA"/>
</dbReference>